<proteinExistence type="predicted"/>
<sequence>MRIPVDEASIAIQNAQRKDTYTVWGIPPVDVVLRIKKLMEALRAEFGGPEIEPHITVVGSVLWRHDDAVKHFVSGCENIEPYLCEVNELVTRKFYYQPVSLLFQPCDWAGHLGGHLGRCNAHMPHLSLLYGNLTDEERKRALEKVKELDDSIASLKFTISRVVLYKTHNEARDQHSWEKIMEYNLRHR</sequence>
<protein>
    <recommendedName>
        <fullName evidence="3">RNA ligase/cyclic nucleotide phosphodiesterase family protein</fullName>
    </recommendedName>
</protein>
<reference evidence="1 2" key="1">
    <citation type="journal article" date="2023" name="G3 (Bethesda)">
        <title>A chromosome-length genome assembly and annotation of blackberry (Rubus argutus, cv. 'Hillquist').</title>
        <authorList>
            <person name="Bruna T."/>
            <person name="Aryal R."/>
            <person name="Dudchenko O."/>
            <person name="Sargent D.J."/>
            <person name="Mead D."/>
            <person name="Buti M."/>
            <person name="Cavallini A."/>
            <person name="Hytonen T."/>
            <person name="Andres J."/>
            <person name="Pham M."/>
            <person name="Weisz D."/>
            <person name="Mascagni F."/>
            <person name="Usai G."/>
            <person name="Natali L."/>
            <person name="Bassil N."/>
            <person name="Fernandez G.E."/>
            <person name="Lomsadze A."/>
            <person name="Armour M."/>
            <person name="Olukolu B."/>
            <person name="Poorten T."/>
            <person name="Britton C."/>
            <person name="Davik J."/>
            <person name="Ashrafi H."/>
            <person name="Aiden E.L."/>
            <person name="Borodovsky M."/>
            <person name="Worthington M."/>
        </authorList>
    </citation>
    <scope>NUCLEOTIDE SEQUENCE [LARGE SCALE GENOMIC DNA]</scope>
    <source>
        <strain evidence="1">PI 553951</strain>
    </source>
</reference>
<dbReference type="Proteomes" id="UP001457282">
    <property type="component" value="Unassembled WGS sequence"/>
</dbReference>
<dbReference type="GO" id="GO:0009187">
    <property type="term" value="P:cyclic nucleotide metabolic process"/>
    <property type="evidence" value="ECO:0007669"/>
    <property type="project" value="TreeGrafter"/>
</dbReference>
<accession>A0AAW1W9A1</accession>
<name>A0AAW1W9A1_RUBAR</name>
<gene>
    <name evidence="1" type="ORF">M0R45_028481</name>
</gene>
<dbReference type="Gene3D" id="3.90.1140.10">
    <property type="entry name" value="Cyclic phosphodiesterase"/>
    <property type="match status" value="1"/>
</dbReference>
<dbReference type="GO" id="GO:0004113">
    <property type="term" value="F:2',3'-cyclic-nucleotide 3'-phosphodiesterase activity"/>
    <property type="evidence" value="ECO:0007669"/>
    <property type="project" value="TreeGrafter"/>
</dbReference>
<evidence type="ECO:0000313" key="2">
    <source>
        <dbReference type="Proteomes" id="UP001457282"/>
    </source>
</evidence>
<dbReference type="InterPro" id="IPR009097">
    <property type="entry name" value="Cyclic_Pdiesterase"/>
</dbReference>
<dbReference type="AlphaFoldDB" id="A0AAW1W9A1"/>
<comment type="caution">
    <text evidence="1">The sequence shown here is derived from an EMBL/GenBank/DDBJ whole genome shotgun (WGS) entry which is preliminary data.</text>
</comment>
<dbReference type="InterPro" id="IPR012386">
    <property type="entry name" value="Cyclic-nucl_3Pdiesterase"/>
</dbReference>
<dbReference type="SUPFAM" id="SSF55144">
    <property type="entry name" value="LigT-like"/>
    <property type="match status" value="1"/>
</dbReference>
<evidence type="ECO:0000313" key="1">
    <source>
        <dbReference type="EMBL" id="KAK9919907.1"/>
    </source>
</evidence>
<dbReference type="PANTHER" id="PTHR28141:SF1">
    <property type="entry name" value="2',3'-CYCLIC-NUCLEOTIDE 3'-PHOSPHODIESTERASE"/>
    <property type="match status" value="1"/>
</dbReference>
<evidence type="ECO:0008006" key="3">
    <source>
        <dbReference type="Google" id="ProtNLM"/>
    </source>
</evidence>
<dbReference type="PANTHER" id="PTHR28141">
    <property type="entry name" value="2',3'-CYCLIC-NUCLEOTIDE 3'-PHOSPHODIESTERASE"/>
    <property type="match status" value="1"/>
</dbReference>
<dbReference type="EMBL" id="JBEDUW010000006">
    <property type="protein sequence ID" value="KAK9919907.1"/>
    <property type="molecule type" value="Genomic_DNA"/>
</dbReference>
<keyword evidence="2" id="KW-1185">Reference proteome</keyword>
<organism evidence="1 2">
    <name type="scientific">Rubus argutus</name>
    <name type="common">Southern blackberry</name>
    <dbReference type="NCBI Taxonomy" id="59490"/>
    <lineage>
        <taxon>Eukaryota</taxon>
        <taxon>Viridiplantae</taxon>
        <taxon>Streptophyta</taxon>
        <taxon>Embryophyta</taxon>
        <taxon>Tracheophyta</taxon>
        <taxon>Spermatophyta</taxon>
        <taxon>Magnoliopsida</taxon>
        <taxon>eudicotyledons</taxon>
        <taxon>Gunneridae</taxon>
        <taxon>Pentapetalae</taxon>
        <taxon>rosids</taxon>
        <taxon>fabids</taxon>
        <taxon>Rosales</taxon>
        <taxon>Rosaceae</taxon>
        <taxon>Rosoideae</taxon>
        <taxon>Rosoideae incertae sedis</taxon>
        <taxon>Rubus</taxon>
    </lineage>
</organism>